<dbReference type="Pfam" id="PF16344">
    <property type="entry name" value="FecR_C"/>
    <property type="match status" value="1"/>
</dbReference>
<dbReference type="InterPro" id="IPR012373">
    <property type="entry name" value="Ferrdict_sens_TM"/>
</dbReference>
<dbReference type="Gene3D" id="2.60.120.1440">
    <property type="match status" value="1"/>
</dbReference>
<organism evidence="4 5">
    <name type="scientific">Sphingobacterium tenebrionis</name>
    <dbReference type="NCBI Taxonomy" id="3111775"/>
    <lineage>
        <taxon>Bacteria</taxon>
        <taxon>Pseudomonadati</taxon>
        <taxon>Bacteroidota</taxon>
        <taxon>Sphingobacteriia</taxon>
        <taxon>Sphingobacteriales</taxon>
        <taxon>Sphingobacteriaceae</taxon>
        <taxon>Sphingobacterium</taxon>
    </lineage>
</organism>
<keyword evidence="5" id="KW-1185">Reference proteome</keyword>
<comment type="caution">
    <text evidence="4">The sequence shown here is derived from an EMBL/GenBank/DDBJ whole genome shotgun (WGS) entry which is preliminary data.</text>
</comment>
<evidence type="ECO:0000259" key="2">
    <source>
        <dbReference type="Pfam" id="PF04773"/>
    </source>
</evidence>
<keyword evidence="1" id="KW-0812">Transmembrane</keyword>
<accession>A0ABU8I0W3</accession>
<dbReference type="EMBL" id="JAYLLN010000001">
    <property type="protein sequence ID" value="MEI5983372.1"/>
    <property type="molecule type" value="Genomic_DNA"/>
</dbReference>
<feature type="domain" description="FecR protein" evidence="2">
    <location>
        <begin position="129"/>
        <end position="223"/>
    </location>
</feature>
<name>A0ABU8I0W3_9SPHI</name>
<feature type="transmembrane region" description="Helical" evidence="1">
    <location>
        <begin position="90"/>
        <end position="111"/>
    </location>
</feature>
<keyword evidence="1" id="KW-0472">Membrane</keyword>
<evidence type="ECO:0000313" key="5">
    <source>
        <dbReference type="Proteomes" id="UP001363035"/>
    </source>
</evidence>
<dbReference type="InterPro" id="IPR032508">
    <property type="entry name" value="FecR_C"/>
</dbReference>
<reference evidence="4 5" key="1">
    <citation type="submission" date="2024-01" db="EMBL/GenBank/DDBJ databases">
        <title>Sphingobacterium tenebrionis sp. nov., a novel endophyte isolated from tenebrio molitor intestines.</title>
        <authorList>
            <person name="Zhang C."/>
        </authorList>
    </citation>
    <scope>NUCLEOTIDE SEQUENCE [LARGE SCALE GENOMIC DNA]</scope>
    <source>
        <strain evidence="4 5">PU5-4</strain>
    </source>
</reference>
<gene>
    <name evidence="4" type="ORF">VJ786_00520</name>
</gene>
<dbReference type="Pfam" id="PF04773">
    <property type="entry name" value="FecR"/>
    <property type="match status" value="1"/>
</dbReference>
<dbReference type="Proteomes" id="UP001363035">
    <property type="component" value="Unassembled WGS sequence"/>
</dbReference>
<dbReference type="InterPro" id="IPR006860">
    <property type="entry name" value="FecR"/>
</dbReference>
<dbReference type="PANTHER" id="PTHR30273">
    <property type="entry name" value="PERIPLASMIC SIGNAL SENSOR AND SIGMA FACTOR ACTIVATOR FECR-RELATED"/>
    <property type="match status" value="1"/>
</dbReference>
<evidence type="ECO:0000256" key="1">
    <source>
        <dbReference type="SAM" id="Phobius"/>
    </source>
</evidence>
<evidence type="ECO:0000313" key="4">
    <source>
        <dbReference type="EMBL" id="MEI5983372.1"/>
    </source>
</evidence>
<sequence>MKEHKFVEIEDFLIDSTFQQYCGEENDLSIQYWENYLKNNPHQAETIDRAKRLYQILSANRRPIQKQLHQFKQTVTDKTTYQKPTPIINYWKWASVAAVLLAVLSVGYYFLNLEKDGTVPTAVVFSQQNLSTKKGEKKEFTLPDGTVVKLNAASQLQLSEDFNQHERRVKLIGEGFFEVKKDAEKPFLVETEDFDIKVLGTIFNVKTYPEASESEAFLLEGLIEMHSKGKSANAILIKPNQRVSIQRSSKLIPMEEQKLSSAKQQAAKEIVIHELEENLAAEEINDIAWKNGRLVMADQDFEEVKYMLERWYDVEIELAGEKIKHYRFTATFSNESIQEALKALQDVQPFNFKIYGKKVTISEN</sequence>
<dbReference type="PIRSF" id="PIRSF018266">
    <property type="entry name" value="FecR"/>
    <property type="match status" value="1"/>
</dbReference>
<dbReference type="PANTHER" id="PTHR30273:SF2">
    <property type="entry name" value="PROTEIN FECR"/>
    <property type="match status" value="1"/>
</dbReference>
<proteinExistence type="predicted"/>
<keyword evidence="1" id="KW-1133">Transmembrane helix</keyword>
<evidence type="ECO:0000259" key="3">
    <source>
        <dbReference type="Pfam" id="PF16344"/>
    </source>
</evidence>
<dbReference type="RefSeq" id="WP_336557007.1">
    <property type="nucleotide sequence ID" value="NZ_JAYLLN010000001.1"/>
</dbReference>
<feature type="domain" description="Protein FecR C-terminal" evidence="3">
    <location>
        <begin position="294"/>
        <end position="361"/>
    </location>
</feature>
<dbReference type="Gene3D" id="3.55.50.30">
    <property type="match status" value="1"/>
</dbReference>
<protein>
    <submittedName>
        <fullName evidence="4">FecR domain-containing protein</fullName>
    </submittedName>
</protein>